<protein>
    <submittedName>
        <fullName evidence="1">Uncharacterized protein</fullName>
    </submittedName>
</protein>
<accession>A0AAN1C5H9</accession>
<dbReference type="AlphaFoldDB" id="A0AAN1C5H9"/>
<dbReference type="RefSeq" id="WP_036941687.1">
    <property type="nucleotide sequence ID" value="NZ_JBAKXN010000107.1"/>
</dbReference>
<name>A0AAN1C5H9_PROMI</name>
<dbReference type="EMBL" id="CP021694">
    <property type="protein sequence ID" value="ARX35896.1"/>
    <property type="molecule type" value="Genomic_DNA"/>
</dbReference>
<proteinExistence type="predicted"/>
<dbReference type="Proteomes" id="UP000195540">
    <property type="component" value="Chromosome"/>
</dbReference>
<gene>
    <name evidence="1" type="ORF">AM402_17745</name>
</gene>
<reference evidence="1 2" key="1">
    <citation type="submission" date="2017-05" db="EMBL/GenBank/DDBJ databases">
        <title>Whole genome sequencing of Proteus mirabilis AR_0155.</title>
        <authorList>
            <person name="Conlan S."/>
            <person name="Thomas P.J."/>
            <person name="Mullikin J."/>
            <person name="Frank K.M."/>
            <person name="Segre J.A."/>
        </authorList>
    </citation>
    <scope>NUCLEOTIDE SEQUENCE [LARGE SCALE GENOMIC DNA]</scope>
    <source>
        <strain evidence="1 2">AR_0155</strain>
    </source>
</reference>
<evidence type="ECO:0000313" key="1">
    <source>
        <dbReference type="EMBL" id="ARX35896.1"/>
    </source>
</evidence>
<organism evidence="1 2">
    <name type="scientific">Proteus mirabilis</name>
    <dbReference type="NCBI Taxonomy" id="584"/>
    <lineage>
        <taxon>Bacteria</taxon>
        <taxon>Pseudomonadati</taxon>
        <taxon>Pseudomonadota</taxon>
        <taxon>Gammaproteobacteria</taxon>
        <taxon>Enterobacterales</taxon>
        <taxon>Morganellaceae</taxon>
        <taxon>Proteus</taxon>
    </lineage>
</organism>
<evidence type="ECO:0000313" key="2">
    <source>
        <dbReference type="Proteomes" id="UP000195540"/>
    </source>
</evidence>
<sequence length="206" mass="24654">MMIQNSNNSMDSLTTFNLLSQEALAGYLPVRLSDQRKRFHQKEVEFRLIRILRRFGMVASEQQNRAESSLILPFPDDYDEDWRWLLLLCSQICLCQYSLEKNPEFSDSKEQKKAGHKLTVYIWGQGRQPILCRALLIFLWPRFCQFRYSAWLRYTRYLRRKTRGERRIAPVVRENWRRKFCLQWISALWSEIQTSCTTLIASGEDV</sequence>